<reference evidence="3" key="1">
    <citation type="submission" date="2023-05" db="EMBL/GenBank/DDBJ databases">
        <title>Nepenthes gracilis genome sequencing.</title>
        <authorList>
            <person name="Fukushima K."/>
        </authorList>
    </citation>
    <scope>NUCLEOTIDE SEQUENCE</scope>
    <source>
        <strain evidence="3">SING2019-196</strain>
    </source>
</reference>
<evidence type="ECO:0000313" key="3">
    <source>
        <dbReference type="EMBL" id="GMH12434.1"/>
    </source>
</evidence>
<dbReference type="PANTHER" id="PTHR35469:SF4">
    <property type="entry name" value="TRANSMEMBRANE PROTEIN"/>
    <property type="match status" value="1"/>
</dbReference>
<keyword evidence="2" id="KW-0472">Membrane</keyword>
<name>A0AAD3XPZ8_NEPGR</name>
<accession>A0AAD3XPZ8</accession>
<keyword evidence="4" id="KW-1185">Reference proteome</keyword>
<keyword evidence="2" id="KW-0812">Transmembrane</keyword>
<evidence type="ECO:0000256" key="1">
    <source>
        <dbReference type="SAM" id="MobiDB-lite"/>
    </source>
</evidence>
<gene>
    <name evidence="3" type="ORF">Nepgr_014275</name>
</gene>
<dbReference type="PANTHER" id="PTHR35469">
    <property type="entry name" value="TRANSMEMBRANE PROTEIN"/>
    <property type="match status" value="1"/>
</dbReference>
<proteinExistence type="predicted"/>
<dbReference type="Proteomes" id="UP001279734">
    <property type="component" value="Unassembled WGS sequence"/>
</dbReference>
<organism evidence="3 4">
    <name type="scientific">Nepenthes gracilis</name>
    <name type="common">Slender pitcher plant</name>
    <dbReference type="NCBI Taxonomy" id="150966"/>
    <lineage>
        <taxon>Eukaryota</taxon>
        <taxon>Viridiplantae</taxon>
        <taxon>Streptophyta</taxon>
        <taxon>Embryophyta</taxon>
        <taxon>Tracheophyta</taxon>
        <taxon>Spermatophyta</taxon>
        <taxon>Magnoliopsida</taxon>
        <taxon>eudicotyledons</taxon>
        <taxon>Gunneridae</taxon>
        <taxon>Pentapetalae</taxon>
        <taxon>Caryophyllales</taxon>
        <taxon>Nepenthaceae</taxon>
        <taxon>Nepenthes</taxon>
    </lineage>
</organism>
<feature type="transmembrane region" description="Helical" evidence="2">
    <location>
        <begin position="171"/>
        <end position="190"/>
    </location>
</feature>
<evidence type="ECO:0000313" key="4">
    <source>
        <dbReference type="Proteomes" id="UP001279734"/>
    </source>
</evidence>
<evidence type="ECO:0000256" key="2">
    <source>
        <dbReference type="SAM" id="Phobius"/>
    </source>
</evidence>
<keyword evidence="2" id="KW-1133">Transmembrane helix</keyword>
<dbReference type="EMBL" id="BSYO01000012">
    <property type="protein sequence ID" value="GMH12434.1"/>
    <property type="molecule type" value="Genomic_DNA"/>
</dbReference>
<protein>
    <submittedName>
        <fullName evidence="3">Uncharacterized protein</fullName>
    </submittedName>
</protein>
<feature type="compositionally biased region" description="Polar residues" evidence="1">
    <location>
        <begin position="27"/>
        <end position="36"/>
    </location>
</feature>
<feature type="region of interest" description="Disordered" evidence="1">
    <location>
        <begin position="27"/>
        <end position="48"/>
    </location>
</feature>
<dbReference type="AlphaFoldDB" id="A0AAD3XPZ8"/>
<sequence>MATSSREARRRRILEGRSERLAFVTGRAQTLSSTSQHDSDGAGGTSQLFSQHHDLKSYVSYQQPTVSLKEEDKLLNYTLPKHVQAEQSNSINTVCGGSREELHSLQAETGHMSSKAHGYEVYGKAESSAEIQREPPLASNARHLSPKIHLGDLFTCKQITSAVAATKQTRMFCSLAMAFLVVLSYMGFPISKKFWKQLGKKLVSLLQQIGFLVGLKKLAKH</sequence>
<comment type="caution">
    <text evidence="3">The sequence shown here is derived from an EMBL/GenBank/DDBJ whole genome shotgun (WGS) entry which is preliminary data.</text>
</comment>